<sequence>MTHEADPDTLIVQTDRAMRAFFPEPPGVIGVALSGGGDSTALVHLLADWGRAQGVEIRALSVDHGLRAEARAEIAQAAALCRTLDIPHEVADWHWDGQGNLQDAARRGRRARLAGWARQAGLAAVALGHTADDQAETVLMRLARGSGVDGLAGMAPEREAEGVRFIRPLLGAGRAALRDYLRARGVAWSDDPSNDDPRFDRVRARRMLEALAPLGLSVDRLCRTAGHMARAQEVLERAAADLAARAVRQEAGDLILDHGALRAAPRDTATRVLSQALCWVSASRYRPRYDALVTMLDAGTPGALHGCLALRDEEGLRLVREPSAVTDQEAAPGAPWDGRWIVTGPHVQGARVRMLGEEGLRRVPGWRQTNRPRTALLSSPAVWMGETLIAAPLAGWAQGWQADLCPEWAEFPPRRSAAMQISR</sequence>
<comment type="function">
    <text evidence="6">Ligates lysine onto the cytidine present at position 34 of the AUA codon-specific tRNA(Ile) that contains the anticodon CAU, in an ATP-dependent manner. Cytidine is converted to lysidine, thus changing the amino acid specificity of the tRNA from methionine to isoleucine.</text>
</comment>
<dbReference type="STRING" id="569882.SAMN04490248_1089"/>
<comment type="catalytic activity">
    <reaction evidence="5 6">
        <text>cytidine(34) in tRNA(Ile2) + L-lysine + ATP = lysidine(34) in tRNA(Ile2) + AMP + diphosphate + H(+)</text>
        <dbReference type="Rhea" id="RHEA:43744"/>
        <dbReference type="Rhea" id="RHEA-COMP:10625"/>
        <dbReference type="Rhea" id="RHEA-COMP:10670"/>
        <dbReference type="ChEBI" id="CHEBI:15378"/>
        <dbReference type="ChEBI" id="CHEBI:30616"/>
        <dbReference type="ChEBI" id="CHEBI:32551"/>
        <dbReference type="ChEBI" id="CHEBI:33019"/>
        <dbReference type="ChEBI" id="CHEBI:82748"/>
        <dbReference type="ChEBI" id="CHEBI:83665"/>
        <dbReference type="ChEBI" id="CHEBI:456215"/>
        <dbReference type="EC" id="6.3.4.19"/>
    </reaction>
</comment>
<dbReference type="GO" id="GO:0005737">
    <property type="term" value="C:cytoplasm"/>
    <property type="evidence" value="ECO:0007669"/>
    <property type="project" value="UniProtKB-SubCell"/>
</dbReference>
<reference evidence="8 9" key="1">
    <citation type="submission" date="2016-10" db="EMBL/GenBank/DDBJ databases">
        <authorList>
            <person name="de Groot N.N."/>
        </authorList>
    </citation>
    <scope>NUCLEOTIDE SEQUENCE [LARGE SCALE GENOMIC DNA]</scope>
    <source>
        <strain evidence="8 9">DSM 27842</strain>
    </source>
</reference>
<dbReference type="InterPro" id="IPR014729">
    <property type="entry name" value="Rossmann-like_a/b/a_fold"/>
</dbReference>
<comment type="domain">
    <text evidence="6">The N-terminal region contains the highly conserved SGGXDS motif, predicted to be a P-loop motif involved in ATP binding.</text>
</comment>
<dbReference type="NCBIfam" id="TIGR02432">
    <property type="entry name" value="lysidine_TilS_N"/>
    <property type="match status" value="1"/>
</dbReference>
<dbReference type="RefSeq" id="WP_245729403.1">
    <property type="nucleotide sequence ID" value="NZ_FODS01000008.1"/>
</dbReference>
<dbReference type="GO" id="GO:0032267">
    <property type="term" value="F:tRNA(Ile)-lysidine synthase activity"/>
    <property type="evidence" value="ECO:0007669"/>
    <property type="project" value="UniProtKB-EC"/>
</dbReference>
<dbReference type="EC" id="6.3.4.19" evidence="6"/>
<organism evidence="8 9">
    <name type="scientific">Salinihabitans flavidus</name>
    <dbReference type="NCBI Taxonomy" id="569882"/>
    <lineage>
        <taxon>Bacteria</taxon>
        <taxon>Pseudomonadati</taxon>
        <taxon>Pseudomonadota</taxon>
        <taxon>Alphaproteobacteria</taxon>
        <taxon>Rhodobacterales</taxon>
        <taxon>Roseobacteraceae</taxon>
        <taxon>Salinihabitans</taxon>
    </lineage>
</organism>
<dbReference type="AlphaFoldDB" id="A0A1H8R6S6"/>
<dbReference type="Pfam" id="PF01171">
    <property type="entry name" value="ATP_bind_3"/>
    <property type="match status" value="1"/>
</dbReference>
<gene>
    <name evidence="6" type="primary">tilS</name>
    <name evidence="8" type="ORF">SAMN04490248_1089</name>
</gene>
<evidence type="ECO:0000256" key="3">
    <source>
        <dbReference type="ARBA" id="ARBA00022741"/>
    </source>
</evidence>
<dbReference type="SUPFAM" id="SSF52402">
    <property type="entry name" value="Adenine nucleotide alpha hydrolases-like"/>
    <property type="match status" value="1"/>
</dbReference>
<evidence type="ECO:0000256" key="2">
    <source>
        <dbReference type="ARBA" id="ARBA00022694"/>
    </source>
</evidence>
<evidence type="ECO:0000313" key="9">
    <source>
        <dbReference type="Proteomes" id="UP000198893"/>
    </source>
</evidence>
<dbReference type="EMBL" id="FODS01000008">
    <property type="protein sequence ID" value="SEO61828.1"/>
    <property type="molecule type" value="Genomic_DNA"/>
</dbReference>
<dbReference type="GO" id="GO:0005524">
    <property type="term" value="F:ATP binding"/>
    <property type="evidence" value="ECO:0007669"/>
    <property type="project" value="UniProtKB-UniRule"/>
</dbReference>
<evidence type="ECO:0000313" key="8">
    <source>
        <dbReference type="EMBL" id="SEO61828.1"/>
    </source>
</evidence>
<dbReference type="PANTHER" id="PTHR43033:SF1">
    <property type="entry name" value="TRNA(ILE)-LYSIDINE SYNTHASE-RELATED"/>
    <property type="match status" value="1"/>
</dbReference>
<keyword evidence="4 6" id="KW-0067">ATP-binding</keyword>
<evidence type="ECO:0000259" key="7">
    <source>
        <dbReference type="Pfam" id="PF01171"/>
    </source>
</evidence>
<name>A0A1H8R6S6_9RHOB</name>
<evidence type="ECO:0000256" key="1">
    <source>
        <dbReference type="ARBA" id="ARBA00022598"/>
    </source>
</evidence>
<accession>A0A1H8R6S6</accession>
<keyword evidence="9" id="KW-1185">Reference proteome</keyword>
<evidence type="ECO:0000256" key="5">
    <source>
        <dbReference type="ARBA" id="ARBA00048539"/>
    </source>
</evidence>
<proteinExistence type="inferred from homology"/>
<dbReference type="InterPro" id="IPR012094">
    <property type="entry name" value="tRNA_Ile_lys_synt"/>
</dbReference>
<keyword evidence="6" id="KW-0963">Cytoplasm</keyword>
<keyword evidence="3 6" id="KW-0547">Nucleotide-binding</keyword>
<comment type="similarity">
    <text evidence="6">Belongs to the tRNA(Ile)-lysidine synthase family.</text>
</comment>
<dbReference type="InterPro" id="IPR011063">
    <property type="entry name" value="TilS/TtcA_N"/>
</dbReference>
<protein>
    <recommendedName>
        <fullName evidence="6">tRNA(Ile)-lysidine synthase</fullName>
        <ecNumber evidence="6">6.3.4.19</ecNumber>
    </recommendedName>
    <alternativeName>
        <fullName evidence="6">tRNA(Ile)-2-lysyl-cytidine synthase</fullName>
    </alternativeName>
    <alternativeName>
        <fullName evidence="6">tRNA(Ile)-lysidine synthetase</fullName>
    </alternativeName>
</protein>
<feature type="domain" description="tRNA(Ile)-lysidine/2-thiocytidine synthase N-terminal" evidence="7">
    <location>
        <begin position="30"/>
        <end position="206"/>
    </location>
</feature>
<dbReference type="GO" id="GO:0006400">
    <property type="term" value="P:tRNA modification"/>
    <property type="evidence" value="ECO:0007669"/>
    <property type="project" value="UniProtKB-UniRule"/>
</dbReference>
<keyword evidence="1 6" id="KW-0436">Ligase</keyword>
<evidence type="ECO:0000256" key="4">
    <source>
        <dbReference type="ARBA" id="ARBA00022840"/>
    </source>
</evidence>
<dbReference type="Gene3D" id="3.40.50.620">
    <property type="entry name" value="HUPs"/>
    <property type="match status" value="1"/>
</dbReference>
<dbReference type="CDD" id="cd01992">
    <property type="entry name" value="TilS_N"/>
    <property type="match status" value="1"/>
</dbReference>
<evidence type="ECO:0000256" key="6">
    <source>
        <dbReference type="HAMAP-Rule" id="MF_01161"/>
    </source>
</evidence>
<comment type="subcellular location">
    <subcellularLocation>
        <location evidence="6">Cytoplasm</location>
    </subcellularLocation>
</comment>
<keyword evidence="2 6" id="KW-0819">tRNA processing</keyword>
<dbReference type="InterPro" id="IPR012795">
    <property type="entry name" value="tRNA_Ile_lys_synt_N"/>
</dbReference>
<dbReference type="HAMAP" id="MF_01161">
    <property type="entry name" value="tRNA_Ile_lys_synt"/>
    <property type="match status" value="1"/>
</dbReference>
<dbReference type="PANTHER" id="PTHR43033">
    <property type="entry name" value="TRNA(ILE)-LYSIDINE SYNTHASE-RELATED"/>
    <property type="match status" value="1"/>
</dbReference>
<feature type="binding site" evidence="6">
    <location>
        <begin position="34"/>
        <end position="39"/>
    </location>
    <ligand>
        <name>ATP</name>
        <dbReference type="ChEBI" id="CHEBI:30616"/>
    </ligand>
</feature>
<dbReference type="Proteomes" id="UP000198893">
    <property type="component" value="Unassembled WGS sequence"/>
</dbReference>